<feature type="short sequence motif" description="DGA/G" evidence="4">
    <location>
        <begin position="156"/>
        <end position="158"/>
    </location>
</feature>
<dbReference type="EMBL" id="JRAA01000003">
    <property type="protein sequence ID" value="KHF24426.1"/>
    <property type="molecule type" value="Genomic_DNA"/>
</dbReference>
<dbReference type="Proteomes" id="UP000190962">
    <property type="component" value="Unassembled WGS sequence"/>
</dbReference>
<dbReference type="Gene3D" id="3.40.1090.10">
    <property type="entry name" value="Cytosolic phospholipase A2 catalytic domain"/>
    <property type="match status" value="2"/>
</dbReference>
<dbReference type="eggNOG" id="COG1752">
    <property type="taxonomic scope" value="Bacteria"/>
</dbReference>
<evidence type="ECO:0000313" key="6">
    <source>
        <dbReference type="EMBL" id="KHF24426.1"/>
    </source>
</evidence>
<dbReference type="RefSeq" id="WP_043118583.1">
    <property type="nucleotide sequence ID" value="NZ_JRAA01000003.1"/>
</dbReference>
<dbReference type="PANTHER" id="PTHR14226:SF76">
    <property type="entry name" value="NTE FAMILY PROTEIN RSSA"/>
    <property type="match status" value="1"/>
</dbReference>
<dbReference type="OrthoDB" id="5290098at2"/>
<evidence type="ECO:0000256" key="3">
    <source>
        <dbReference type="ARBA" id="ARBA00023098"/>
    </source>
</evidence>
<name>A0A0B0HAI7_SOVGS</name>
<feature type="domain" description="PNPLA" evidence="5">
    <location>
        <begin position="8"/>
        <end position="169"/>
    </location>
</feature>
<evidence type="ECO:0000256" key="4">
    <source>
        <dbReference type="PROSITE-ProRule" id="PRU01161"/>
    </source>
</evidence>
<dbReference type="PATRIC" id="fig|2340.3.peg.2490"/>
<evidence type="ECO:0000313" key="8">
    <source>
        <dbReference type="Proteomes" id="UP000030856"/>
    </source>
</evidence>
<feature type="active site" description="Nucleophile" evidence="4">
    <location>
        <position position="41"/>
    </location>
</feature>
<feature type="short sequence motif" description="GXSXG" evidence="4">
    <location>
        <begin position="39"/>
        <end position="43"/>
    </location>
</feature>
<dbReference type="GO" id="GO:0016042">
    <property type="term" value="P:lipid catabolic process"/>
    <property type="evidence" value="ECO:0007669"/>
    <property type="project" value="UniProtKB-UniRule"/>
</dbReference>
<protein>
    <submittedName>
        <fullName evidence="6">Esterase</fullName>
    </submittedName>
</protein>
<comment type="caution">
    <text evidence="4">Lacks conserved residue(s) required for the propagation of feature annotation.</text>
</comment>
<keyword evidence="1 4" id="KW-0378">Hydrolase</keyword>
<dbReference type="InterPro" id="IPR050301">
    <property type="entry name" value="NTE"/>
</dbReference>
<keyword evidence="3 4" id="KW-0443">Lipid metabolism</keyword>
<dbReference type="EMBL" id="MPNX01000009">
    <property type="protein sequence ID" value="OOY34918.1"/>
    <property type="molecule type" value="Genomic_DNA"/>
</dbReference>
<dbReference type="AlphaFoldDB" id="A0A0B0HAI7"/>
<keyword evidence="8" id="KW-1185">Reference proteome</keyword>
<evidence type="ECO:0000313" key="9">
    <source>
        <dbReference type="Proteomes" id="UP000190962"/>
    </source>
</evidence>
<evidence type="ECO:0000313" key="7">
    <source>
        <dbReference type="EMBL" id="OOY34918.1"/>
    </source>
</evidence>
<proteinExistence type="predicted"/>
<dbReference type="InterPro" id="IPR016035">
    <property type="entry name" value="Acyl_Trfase/lysoPLipase"/>
</dbReference>
<dbReference type="STRING" id="2340.JV46_25130"/>
<reference evidence="6 8" key="1">
    <citation type="journal article" date="2014" name="BMC Genomics">
        <title>The genome of the intracellular bacterium of the coastal bivalve, Solemya velum: a blueprint for thriving in and out of symbiosis.</title>
        <authorList>
            <person name="Dmytrenko O."/>
            <person name="Russell S.L."/>
            <person name="Loo W.T."/>
            <person name="Fontanez K.M."/>
            <person name="Liao L."/>
            <person name="Roeselers G."/>
            <person name="Sharma R."/>
            <person name="Stewart F.J."/>
            <person name="Newton I.L."/>
            <person name="Woyke T."/>
            <person name="Wu D."/>
            <person name="Lang J.M."/>
            <person name="Eisen J.A."/>
            <person name="Cavanaugh C.M."/>
        </authorList>
    </citation>
    <scope>NUCLEOTIDE SEQUENCE [LARGE SCALE GENOMIC DNA]</scope>
    <source>
        <strain evidence="6 8">WH</strain>
    </source>
</reference>
<feature type="active site" description="Proton acceptor" evidence="4">
    <location>
        <position position="156"/>
    </location>
</feature>
<organism evidence="6 8">
    <name type="scientific">Solemya velum gill symbiont</name>
    <dbReference type="NCBI Taxonomy" id="2340"/>
    <lineage>
        <taxon>Bacteria</taxon>
        <taxon>Pseudomonadati</taxon>
        <taxon>Pseudomonadota</taxon>
        <taxon>Gammaproteobacteria</taxon>
        <taxon>sulfur-oxidizing symbionts</taxon>
    </lineage>
</organism>
<dbReference type="InterPro" id="IPR002641">
    <property type="entry name" value="PNPLA_dom"/>
</dbReference>
<reference evidence="7 9" key="2">
    <citation type="submission" date="2016-11" db="EMBL/GenBank/DDBJ databases">
        <title>Mixed transmission modes and dynamic genome evolution in an obligate animal-bacterial symbiosis.</title>
        <authorList>
            <person name="Russell S.L."/>
            <person name="Corbett-Detig R.B."/>
            <person name="Cavanaugh C.M."/>
        </authorList>
    </citation>
    <scope>NUCLEOTIDE SEQUENCE [LARGE SCALE GENOMIC DNA]</scope>
    <source>
        <strain evidence="7">MA-KB16</strain>
    </source>
</reference>
<dbReference type="PANTHER" id="PTHR14226">
    <property type="entry name" value="NEUROPATHY TARGET ESTERASE/SWISS CHEESE D.MELANOGASTER"/>
    <property type="match status" value="1"/>
</dbReference>
<dbReference type="GO" id="GO:0016787">
    <property type="term" value="F:hydrolase activity"/>
    <property type="evidence" value="ECO:0007669"/>
    <property type="project" value="UniProtKB-UniRule"/>
</dbReference>
<accession>A0A0B0HAI7</accession>
<sequence length="299" mass="33094">MKDKSVSLVLGSGGARGIAHIGVIRCLEENGYTIESISGSSMGALIGGIYATGKLEAYAKWVCALEKLDVIRLLDPGFGIGAGIFRGEKIISVLRDMVGEYQIESLPISYTAVASDINRQREVWLKSGPLFDAIRASIAIPTLFTPVYSGGRMLLDGGLVNPVPIAPTVRDNTQFTFAVDAGAPVRHDLVNRESSQAVPEKSNPNNNWYRRNIDSFLENLQLKSPHPEHQDMDSLEIISRSIDTMQALITRFQLAAYHPDMLIKIPINICTIYEFYKAEMLIDFGYRVTQKNLEKIESE</sequence>
<keyword evidence="2 4" id="KW-0442">Lipid degradation</keyword>
<dbReference type="Proteomes" id="UP000030856">
    <property type="component" value="Unassembled WGS sequence"/>
</dbReference>
<dbReference type="SUPFAM" id="SSF52151">
    <property type="entry name" value="FabD/lysophospholipase-like"/>
    <property type="match status" value="1"/>
</dbReference>
<dbReference type="Pfam" id="PF01734">
    <property type="entry name" value="Patatin"/>
    <property type="match status" value="1"/>
</dbReference>
<dbReference type="PROSITE" id="PS51635">
    <property type="entry name" value="PNPLA"/>
    <property type="match status" value="1"/>
</dbReference>
<evidence type="ECO:0000256" key="2">
    <source>
        <dbReference type="ARBA" id="ARBA00022963"/>
    </source>
</evidence>
<evidence type="ECO:0000256" key="1">
    <source>
        <dbReference type="ARBA" id="ARBA00022801"/>
    </source>
</evidence>
<comment type="caution">
    <text evidence="6">The sequence shown here is derived from an EMBL/GenBank/DDBJ whole genome shotgun (WGS) entry which is preliminary data.</text>
</comment>
<evidence type="ECO:0000259" key="5">
    <source>
        <dbReference type="PROSITE" id="PS51635"/>
    </source>
</evidence>
<gene>
    <name evidence="7" type="ORF">BOV88_07300</name>
    <name evidence="6" type="ORF">JV46_25130</name>
</gene>